<feature type="transmembrane region" description="Helical" evidence="1">
    <location>
        <begin position="55"/>
        <end position="77"/>
    </location>
</feature>
<sequence length="127" mass="14482">MLNGHVRISPQTRRLQKKLMTALILQLAIPYLTLLSPWGFYALVQITDWIINPAYLNFAMWCNACHATVSSISILFFTEPYWKYVISLFGCEKKLSTAVALRLPDPNTAKGLQSRIRLHSRTTNSIV</sequence>
<dbReference type="InterPro" id="IPR019422">
    <property type="entry name" value="7TM_GPCR_serpentine_rcpt_Srh"/>
</dbReference>
<accession>A0AA36CVW4</accession>
<keyword evidence="1" id="KW-0812">Transmembrane</keyword>
<protein>
    <recommendedName>
        <fullName evidence="4">G protein-coupled receptor</fullName>
    </recommendedName>
</protein>
<keyword evidence="1" id="KW-0472">Membrane</keyword>
<dbReference type="Proteomes" id="UP001177023">
    <property type="component" value="Unassembled WGS sequence"/>
</dbReference>
<evidence type="ECO:0000256" key="1">
    <source>
        <dbReference type="SAM" id="Phobius"/>
    </source>
</evidence>
<gene>
    <name evidence="2" type="ORF">MSPICULIGERA_LOCUS14562</name>
</gene>
<name>A0AA36CVW4_9BILA</name>
<proteinExistence type="predicted"/>
<dbReference type="EMBL" id="CATQJA010002643">
    <property type="protein sequence ID" value="CAJ0576266.1"/>
    <property type="molecule type" value="Genomic_DNA"/>
</dbReference>
<comment type="caution">
    <text evidence="2">The sequence shown here is derived from an EMBL/GenBank/DDBJ whole genome shotgun (WGS) entry which is preliminary data.</text>
</comment>
<reference evidence="2" key="1">
    <citation type="submission" date="2023-06" db="EMBL/GenBank/DDBJ databases">
        <authorList>
            <person name="Delattre M."/>
        </authorList>
    </citation>
    <scope>NUCLEOTIDE SEQUENCE</scope>
    <source>
        <strain evidence="2">AF72</strain>
    </source>
</reference>
<dbReference type="AlphaFoldDB" id="A0AA36CVW4"/>
<keyword evidence="3" id="KW-1185">Reference proteome</keyword>
<keyword evidence="1" id="KW-1133">Transmembrane helix</keyword>
<dbReference type="InterPro" id="IPR053220">
    <property type="entry name" value="Nematode_rcpt-like_serp_H"/>
</dbReference>
<feature type="non-terminal residue" evidence="2">
    <location>
        <position position="1"/>
    </location>
</feature>
<feature type="transmembrane region" description="Helical" evidence="1">
    <location>
        <begin position="21"/>
        <end position="43"/>
    </location>
</feature>
<dbReference type="Pfam" id="PF10318">
    <property type="entry name" value="7TM_GPCR_Srh"/>
    <property type="match status" value="1"/>
</dbReference>
<dbReference type="PANTHER" id="PTHR22941">
    <property type="entry name" value="SERPENTINE RECEPTOR"/>
    <property type="match status" value="1"/>
</dbReference>
<organism evidence="2 3">
    <name type="scientific">Mesorhabditis spiculigera</name>
    <dbReference type="NCBI Taxonomy" id="96644"/>
    <lineage>
        <taxon>Eukaryota</taxon>
        <taxon>Metazoa</taxon>
        <taxon>Ecdysozoa</taxon>
        <taxon>Nematoda</taxon>
        <taxon>Chromadorea</taxon>
        <taxon>Rhabditida</taxon>
        <taxon>Rhabditina</taxon>
        <taxon>Rhabditomorpha</taxon>
        <taxon>Rhabditoidea</taxon>
        <taxon>Rhabditidae</taxon>
        <taxon>Mesorhabditinae</taxon>
        <taxon>Mesorhabditis</taxon>
    </lineage>
</organism>
<evidence type="ECO:0008006" key="4">
    <source>
        <dbReference type="Google" id="ProtNLM"/>
    </source>
</evidence>
<evidence type="ECO:0000313" key="2">
    <source>
        <dbReference type="EMBL" id="CAJ0576266.1"/>
    </source>
</evidence>
<evidence type="ECO:0000313" key="3">
    <source>
        <dbReference type="Proteomes" id="UP001177023"/>
    </source>
</evidence>